<comment type="caution">
    <text evidence="1">The sequence shown here is derived from an EMBL/GenBank/DDBJ whole genome shotgun (WGS) entry which is preliminary data.</text>
</comment>
<gene>
    <name evidence="1" type="ORF">C6P46_005598</name>
</gene>
<dbReference type="GO" id="GO:0005634">
    <property type="term" value="C:nucleus"/>
    <property type="evidence" value="ECO:0007669"/>
    <property type="project" value="TreeGrafter"/>
</dbReference>
<dbReference type="Pfam" id="PF09814">
    <property type="entry name" value="HECT_2"/>
    <property type="match status" value="1"/>
</dbReference>
<dbReference type="GO" id="GO:0043161">
    <property type="term" value="P:proteasome-mediated ubiquitin-dependent protein catabolic process"/>
    <property type="evidence" value="ECO:0007669"/>
    <property type="project" value="TreeGrafter"/>
</dbReference>
<dbReference type="Proteomes" id="UP000777482">
    <property type="component" value="Unassembled WGS sequence"/>
</dbReference>
<dbReference type="GO" id="GO:0031624">
    <property type="term" value="F:ubiquitin conjugating enzyme binding"/>
    <property type="evidence" value="ECO:0007669"/>
    <property type="project" value="TreeGrafter"/>
</dbReference>
<evidence type="ECO:0000313" key="1">
    <source>
        <dbReference type="EMBL" id="KAG0658852.1"/>
    </source>
</evidence>
<dbReference type="PANTHER" id="PTHR31531:SF2">
    <property type="entry name" value="E3 UBIQUITIN-PROTEIN LIGASE E3D"/>
    <property type="match status" value="1"/>
</dbReference>
<dbReference type="PANTHER" id="PTHR31531">
    <property type="entry name" value="E3 UBIQUITIN-PROTEIN LIGASE E3D FAMILY MEMBER"/>
    <property type="match status" value="1"/>
</dbReference>
<dbReference type="GO" id="GO:0051865">
    <property type="term" value="P:protein autoubiquitination"/>
    <property type="evidence" value="ECO:0007669"/>
    <property type="project" value="TreeGrafter"/>
</dbReference>
<evidence type="ECO:0000313" key="2">
    <source>
        <dbReference type="Proteomes" id="UP000777482"/>
    </source>
</evidence>
<accession>A0A9P6W0F0</accession>
<protein>
    <submittedName>
        <fullName evidence="1">Uncharacterized protein</fullName>
    </submittedName>
</protein>
<dbReference type="GO" id="GO:0000151">
    <property type="term" value="C:ubiquitin ligase complex"/>
    <property type="evidence" value="ECO:0007669"/>
    <property type="project" value="TreeGrafter"/>
</dbReference>
<dbReference type="EMBL" id="PUHQ01000061">
    <property type="protein sequence ID" value="KAG0658852.1"/>
    <property type="molecule type" value="Genomic_DNA"/>
</dbReference>
<dbReference type="GO" id="GO:0006513">
    <property type="term" value="P:protein monoubiquitination"/>
    <property type="evidence" value="ECO:0007669"/>
    <property type="project" value="TreeGrafter"/>
</dbReference>
<dbReference type="OrthoDB" id="66510at2759"/>
<dbReference type="InterPro" id="IPR019193">
    <property type="entry name" value="UBQ-conj_enz_E2-bd_prot"/>
</dbReference>
<dbReference type="GO" id="GO:0000209">
    <property type="term" value="P:protein polyubiquitination"/>
    <property type="evidence" value="ECO:0007669"/>
    <property type="project" value="TreeGrafter"/>
</dbReference>
<sequence>MLETGQAHACHRFVIEDAADEQARLVLWFFNPSIRLAFNSSDPVVQSHLHGGTAKGMNAVKVFYAQVTGNDDPRAPFEAAKHERMAYPRRIVDQLSEVLQASTQVYPEAKRRFGDLQMGFLERI</sequence>
<keyword evidence="2" id="KW-1185">Reference proteome</keyword>
<name>A0A9P6W0F0_RHOMI</name>
<proteinExistence type="predicted"/>
<dbReference type="GO" id="GO:0005829">
    <property type="term" value="C:cytosol"/>
    <property type="evidence" value="ECO:0007669"/>
    <property type="project" value="TreeGrafter"/>
</dbReference>
<dbReference type="AlphaFoldDB" id="A0A9P6W0F0"/>
<reference evidence="1 2" key="1">
    <citation type="submission" date="2020-11" db="EMBL/GenBank/DDBJ databases">
        <title>Kefir isolates.</title>
        <authorList>
            <person name="Marcisauskas S."/>
            <person name="Kim Y."/>
            <person name="Blasche S."/>
        </authorList>
    </citation>
    <scope>NUCLEOTIDE SEQUENCE [LARGE SCALE GENOMIC DNA]</scope>
    <source>
        <strain evidence="1 2">KR</strain>
    </source>
</reference>
<dbReference type="GO" id="GO:0061630">
    <property type="term" value="F:ubiquitin protein ligase activity"/>
    <property type="evidence" value="ECO:0007669"/>
    <property type="project" value="TreeGrafter"/>
</dbReference>
<organism evidence="1 2">
    <name type="scientific">Rhodotorula mucilaginosa</name>
    <name type="common">Yeast</name>
    <name type="synonym">Rhodotorula rubra</name>
    <dbReference type="NCBI Taxonomy" id="5537"/>
    <lineage>
        <taxon>Eukaryota</taxon>
        <taxon>Fungi</taxon>
        <taxon>Dikarya</taxon>
        <taxon>Basidiomycota</taxon>
        <taxon>Pucciniomycotina</taxon>
        <taxon>Microbotryomycetes</taxon>
        <taxon>Sporidiobolales</taxon>
        <taxon>Sporidiobolaceae</taxon>
        <taxon>Rhodotorula</taxon>
    </lineage>
</organism>
<dbReference type="GO" id="GO:0030332">
    <property type="term" value="F:cyclin binding"/>
    <property type="evidence" value="ECO:0007669"/>
    <property type="project" value="TreeGrafter"/>
</dbReference>